<proteinExistence type="predicted"/>
<accession>A0ABN8C8Z4</accession>
<name>A0ABN8C8Z4_9STRA</name>
<feature type="region of interest" description="Disordered" evidence="1">
    <location>
        <begin position="1"/>
        <end position="26"/>
    </location>
</feature>
<reference evidence="2 3" key="1">
    <citation type="submission" date="2021-11" db="EMBL/GenBank/DDBJ databases">
        <authorList>
            <person name="Islam A."/>
            <person name="Islam S."/>
            <person name="Flora M.S."/>
            <person name="Rahman M."/>
            <person name="Ziaur R.M."/>
            <person name="Epstein J.H."/>
            <person name="Hassan M."/>
            <person name="Klassen M."/>
            <person name="Woodard K."/>
            <person name="Webb A."/>
            <person name="Webby R.J."/>
            <person name="El Zowalaty M.E."/>
        </authorList>
    </citation>
    <scope>NUCLEOTIDE SEQUENCE [LARGE SCALE GENOMIC DNA]</scope>
    <source>
        <strain evidence="2">Pf1</strain>
    </source>
</reference>
<evidence type="ECO:0000256" key="1">
    <source>
        <dbReference type="SAM" id="MobiDB-lite"/>
    </source>
</evidence>
<evidence type="ECO:0000313" key="3">
    <source>
        <dbReference type="Proteomes" id="UP001157938"/>
    </source>
</evidence>
<sequence length="114" mass="13453">MKTEKAEPEVLDHPNEVSPNDHGNKKTRDWYFSEEERLDANKTYGRLWGLSFLERNGDQLIAKRAYIFNAPAAMRDTVKLKHKVFKSNSYTTEVRLLQQFSITERFEEEEDDVL</sequence>
<dbReference type="Proteomes" id="UP001157938">
    <property type="component" value="Unassembled WGS sequence"/>
</dbReference>
<organism evidence="2 3">
    <name type="scientific">Peronospora farinosa</name>
    <dbReference type="NCBI Taxonomy" id="134698"/>
    <lineage>
        <taxon>Eukaryota</taxon>
        <taxon>Sar</taxon>
        <taxon>Stramenopiles</taxon>
        <taxon>Oomycota</taxon>
        <taxon>Peronosporomycetes</taxon>
        <taxon>Peronosporales</taxon>
        <taxon>Peronosporaceae</taxon>
        <taxon>Peronospora</taxon>
    </lineage>
</organism>
<evidence type="ECO:0000313" key="2">
    <source>
        <dbReference type="EMBL" id="CAH0490548.1"/>
    </source>
</evidence>
<dbReference type="EMBL" id="CAKLBC010001268">
    <property type="protein sequence ID" value="CAH0490548.1"/>
    <property type="molecule type" value="Genomic_DNA"/>
</dbReference>
<feature type="compositionally biased region" description="Basic and acidic residues" evidence="1">
    <location>
        <begin position="1"/>
        <end position="15"/>
    </location>
</feature>
<protein>
    <submittedName>
        <fullName evidence="2">Uncharacterized protein</fullName>
    </submittedName>
</protein>
<keyword evidence="3" id="KW-1185">Reference proteome</keyword>
<gene>
    <name evidence="2" type="ORF">PFR001_LOCUS5872</name>
</gene>
<comment type="caution">
    <text evidence="2">The sequence shown here is derived from an EMBL/GenBank/DDBJ whole genome shotgun (WGS) entry which is preliminary data.</text>
</comment>